<dbReference type="InterPro" id="IPR029026">
    <property type="entry name" value="tRNA_m1G_MTases_N"/>
</dbReference>
<reference evidence="5" key="1">
    <citation type="journal article" date="2019" name="Int. J. Syst. Evol. Microbiol.">
        <title>The Global Catalogue of Microorganisms (GCM) 10K type strain sequencing project: providing services to taxonomists for standard genome sequencing and annotation.</title>
        <authorList>
            <consortium name="The Broad Institute Genomics Platform"/>
            <consortium name="The Broad Institute Genome Sequencing Center for Infectious Disease"/>
            <person name="Wu L."/>
            <person name="Ma J."/>
        </authorList>
    </citation>
    <scope>NUCLEOTIDE SEQUENCE [LARGE SCALE GENOMIC DNA]</scope>
    <source>
        <strain evidence="5">CGMCC 4.7192</strain>
    </source>
</reference>
<keyword evidence="1 4" id="KW-0489">Methyltransferase</keyword>
<dbReference type="InterPro" id="IPR051259">
    <property type="entry name" value="rRNA_Methyltransferase"/>
</dbReference>
<dbReference type="SUPFAM" id="SSF75217">
    <property type="entry name" value="alpha/beta knot"/>
    <property type="match status" value="1"/>
</dbReference>
<organism evidence="4 5">
    <name type="scientific">Kiloniella antarctica</name>
    <dbReference type="NCBI Taxonomy" id="1550907"/>
    <lineage>
        <taxon>Bacteria</taxon>
        <taxon>Pseudomonadati</taxon>
        <taxon>Pseudomonadota</taxon>
        <taxon>Alphaproteobacteria</taxon>
        <taxon>Rhodospirillales</taxon>
        <taxon>Kiloniellaceae</taxon>
        <taxon>Kiloniella</taxon>
    </lineage>
</organism>
<dbReference type="Proteomes" id="UP001597294">
    <property type="component" value="Unassembled WGS sequence"/>
</dbReference>
<dbReference type="PANTHER" id="PTHR43191:SF7">
    <property type="entry name" value="OBP33PEP LIKE PROTEIN"/>
    <property type="match status" value="1"/>
</dbReference>
<dbReference type="PANTHER" id="PTHR43191">
    <property type="entry name" value="RRNA METHYLTRANSFERASE 3"/>
    <property type="match status" value="1"/>
</dbReference>
<dbReference type="GO" id="GO:0032259">
    <property type="term" value="P:methylation"/>
    <property type="evidence" value="ECO:0007669"/>
    <property type="project" value="UniProtKB-KW"/>
</dbReference>
<dbReference type="RefSeq" id="WP_380249216.1">
    <property type="nucleotide sequence ID" value="NZ_JBHUII010000001.1"/>
</dbReference>
<feature type="domain" description="tRNA/rRNA methyltransferase SpoU type" evidence="3">
    <location>
        <begin position="18"/>
        <end position="144"/>
    </location>
</feature>
<dbReference type="InterPro" id="IPR029028">
    <property type="entry name" value="Alpha/beta_knot_MTases"/>
</dbReference>
<evidence type="ECO:0000256" key="2">
    <source>
        <dbReference type="ARBA" id="ARBA00022679"/>
    </source>
</evidence>
<proteinExistence type="predicted"/>
<keyword evidence="5" id="KW-1185">Reference proteome</keyword>
<evidence type="ECO:0000313" key="5">
    <source>
        <dbReference type="Proteomes" id="UP001597294"/>
    </source>
</evidence>
<dbReference type="GO" id="GO:0008168">
    <property type="term" value="F:methyltransferase activity"/>
    <property type="evidence" value="ECO:0007669"/>
    <property type="project" value="UniProtKB-KW"/>
</dbReference>
<evidence type="ECO:0000256" key="1">
    <source>
        <dbReference type="ARBA" id="ARBA00022603"/>
    </source>
</evidence>
<evidence type="ECO:0000259" key="3">
    <source>
        <dbReference type="Pfam" id="PF00588"/>
    </source>
</evidence>
<dbReference type="Pfam" id="PF00588">
    <property type="entry name" value="SpoU_methylase"/>
    <property type="match status" value="1"/>
</dbReference>
<protein>
    <submittedName>
        <fullName evidence="4">RNA methyltransferase</fullName>
    </submittedName>
</protein>
<gene>
    <name evidence="4" type="ORF">ACFSKO_05485</name>
</gene>
<comment type="caution">
    <text evidence="4">The sequence shown here is derived from an EMBL/GenBank/DDBJ whole genome shotgun (WGS) entry which is preliminary data.</text>
</comment>
<dbReference type="EMBL" id="JBHUII010000001">
    <property type="protein sequence ID" value="MFD2205048.1"/>
    <property type="molecule type" value="Genomic_DNA"/>
</dbReference>
<dbReference type="InterPro" id="IPR001537">
    <property type="entry name" value="SpoU_MeTrfase"/>
</dbReference>
<accession>A0ABW5BG16</accession>
<sequence>MAERTMRGFFGMGVEGGSKPMNLGNLLRSAHSFGASFFFTVAPKYDSKQVRQSDTSDAAKTLPLYNFDNVEEMVLPKGVQLVGVELTDESIELPSFRHPMQAAYILGPEKGSLSPEMQERCDFIVKIPMKFCVNVGVAGAIVLYDRLISMGRFPGRPVNPRAETIALPKHVQGGQIIRTKKD</sequence>
<dbReference type="Gene3D" id="3.40.1280.10">
    <property type="match status" value="1"/>
</dbReference>
<keyword evidence="2" id="KW-0808">Transferase</keyword>
<dbReference type="CDD" id="cd18098">
    <property type="entry name" value="SpoU-like"/>
    <property type="match status" value="1"/>
</dbReference>
<evidence type="ECO:0000313" key="4">
    <source>
        <dbReference type="EMBL" id="MFD2205048.1"/>
    </source>
</evidence>
<name>A0ABW5BG16_9PROT</name>